<protein>
    <submittedName>
        <fullName evidence="1">Uncharacterized protein</fullName>
    </submittedName>
</protein>
<dbReference type="InterPro" id="IPR029063">
    <property type="entry name" value="SAM-dependent_MTases_sf"/>
</dbReference>
<keyword evidence="2" id="KW-1185">Reference proteome</keyword>
<dbReference type="EMBL" id="JBDODL010000204">
    <property type="protein sequence ID" value="MES1919120.1"/>
    <property type="molecule type" value="Genomic_DNA"/>
</dbReference>
<dbReference type="Proteomes" id="UP001439008">
    <property type="component" value="Unassembled WGS sequence"/>
</dbReference>
<sequence length="316" mass="36470">MEMERANKESFLQEIRRFGEFAAGKLPLNNKSLSRRQISEEVRVVCQVSYGFVSVAFRVLFRRNEAANRLTALSNALFDVMMLEKRGIDFIWDPFCGRGTIMATAAEKMAHLDTKNTLEEPVPGTLKSLEDKRKVQINEKSEKKERKDAKIQFFGSDLNIKEAVDRWEQIDEANKVPTKTDFMFLDKDFSIASENVKAEIDKSQHKRCAIVTTFPNFGNGSRLLSSFERFLLKNVEFREVFVLTQNPKFCDSLLEWDVLFSAKVGDRNFSAYRLNRPLSAKIRLHKRNLKKSKSPTEKIGLKKQIADLKETEILIK</sequence>
<evidence type="ECO:0000313" key="1">
    <source>
        <dbReference type="EMBL" id="MES1919120.1"/>
    </source>
</evidence>
<name>A0ABV2AHI0_9EUKA</name>
<reference evidence="1 2" key="1">
    <citation type="journal article" date="2024" name="BMC Biol.">
        <title>Comparative genomics of Ascetosporea gives new insight into the evolutionary basis for animal parasitism in Rhizaria.</title>
        <authorList>
            <person name="Hiltunen Thoren M."/>
            <person name="Onut-Brannstrom I."/>
            <person name="Alfjorden A."/>
            <person name="Peckova H."/>
            <person name="Swords F."/>
            <person name="Hooper C."/>
            <person name="Holzer A.S."/>
            <person name="Bass D."/>
            <person name="Burki F."/>
        </authorList>
    </citation>
    <scope>NUCLEOTIDE SEQUENCE [LARGE SCALE GENOMIC DNA]</scope>
    <source>
        <strain evidence="1">20-A016</strain>
    </source>
</reference>
<proteinExistence type="predicted"/>
<accession>A0ABV2AHI0</accession>
<evidence type="ECO:0000313" key="2">
    <source>
        <dbReference type="Proteomes" id="UP001439008"/>
    </source>
</evidence>
<gene>
    <name evidence="1" type="ORF">MHBO_000985</name>
</gene>
<organism evidence="1 2">
    <name type="scientific">Bonamia ostreae</name>
    <dbReference type="NCBI Taxonomy" id="126728"/>
    <lineage>
        <taxon>Eukaryota</taxon>
        <taxon>Sar</taxon>
        <taxon>Rhizaria</taxon>
        <taxon>Endomyxa</taxon>
        <taxon>Ascetosporea</taxon>
        <taxon>Haplosporida</taxon>
        <taxon>Bonamia</taxon>
    </lineage>
</organism>
<dbReference type="Gene3D" id="3.40.50.150">
    <property type="entry name" value="Vaccinia Virus protein VP39"/>
    <property type="match status" value="1"/>
</dbReference>
<comment type="caution">
    <text evidence="1">The sequence shown here is derived from an EMBL/GenBank/DDBJ whole genome shotgun (WGS) entry which is preliminary data.</text>
</comment>